<dbReference type="Proteomes" id="UP000811246">
    <property type="component" value="Chromosome 6"/>
</dbReference>
<dbReference type="EMBL" id="CM031814">
    <property type="protein sequence ID" value="KAG6650932.1"/>
    <property type="molecule type" value="Genomic_DNA"/>
</dbReference>
<gene>
    <name evidence="1" type="ORF">CIPAW_06G077300</name>
    <name evidence="2" type="ORF">I3842_06G078200</name>
</gene>
<evidence type="ECO:0000313" key="1">
    <source>
        <dbReference type="EMBL" id="KAG6650932.1"/>
    </source>
</evidence>
<reference evidence="1" key="1">
    <citation type="submission" date="2020-12" db="EMBL/GenBank/DDBJ databases">
        <title>WGS assembly of Carya illinoinensis cv. Pawnee.</title>
        <authorList>
            <person name="Platts A."/>
            <person name="Shu S."/>
            <person name="Wright S."/>
            <person name="Barry K."/>
            <person name="Edger P."/>
            <person name="Pires J.C."/>
            <person name="Schmutz J."/>
        </authorList>
    </citation>
    <scope>NUCLEOTIDE SEQUENCE</scope>
    <source>
        <tissue evidence="1">Leaf</tissue>
    </source>
</reference>
<dbReference type="AlphaFoldDB" id="A0A8T1Q986"/>
<name>A0A8T1Q986_CARIL</name>
<organism evidence="1 3">
    <name type="scientific">Carya illinoinensis</name>
    <name type="common">Pecan</name>
    <dbReference type="NCBI Taxonomy" id="32201"/>
    <lineage>
        <taxon>Eukaryota</taxon>
        <taxon>Viridiplantae</taxon>
        <taxon>Streptophyta</taxon>
        <taxon>Embryophyta</taxon>
        <taxon>Tracheophyta</taxon>
        <taxon>Spermatophyta</taxon>
        <taxon>Magnoliopsida</taxon>
        <taxon>eudicotyledons</taxon>
        <taxon>Gunneridae</taxon>
        <taxon>Pentapetalae</taxon>
        <taxon>rosids</taxon>
        <taxon>fabids</taxon>
        <taxon>Fagales</taxon>
        <taxon>Juglandaceae</taxon>
        <taxon>Carya</taxon>
    </lineage>
</organism>
<protein>
    <submittedName>
        <fullName evidence="1">Uncharacterized protein</fullName>
    </submittedName>
</protein>
<dbReference type="EMBL" id="CM031830">
    <property type="protein sequence ID" value="KAG6708380.1"/>
    <property type="molecule type" value="Genomic_DNA"/>
</dbReference>
<dbReference type="Proteomes" id="UP000811609">
    <property type="component" value="Chromosome 6"/>
</dbReference>
<proteinExistence type="predicted"/>
<evidence type="ECO:0000313" key="2">
    <source>
        <dbReference type="EMBL" id="KAG6708380.1"/>
    </source>
</evidence>
<comment type="caution">
    <text evidence="1">The sequence shown here is derived from an EMBL/GenBank/DDBJ whole genome shotgun (WGS) entry which is preliminary data.</text>
</comment>
<reference evidence="2" key="2">
    <citation type="submission" date="2021-01" db="EMBL/GenBank/DDBJ databases">
        <authorList>
            <person name="Lovell J.T."/>
            <person name="Bentley N."/>
            <person name="Bhattarai G."/>
            <person name="Jenkins J.W."/>
            <person name="Sreedasyam A."/>
            <person name="Alarcon Y."/>
            <person name="Bock C."/>
            <person name="Boston L."/>
            <person name="Carlson J."/>
            <person name="Cervantes K."/>
            <person name="Clermont K."/>
            <person name="Krom N."/>
            <person name="Kubenka K."/>
            <person name="Mamidi S."/>
            <person name="Mattison C."/>
            <person name="Monteros M."/>
            <person name="Pisani C."/>
            <person name="Plott C."/>
            <person name="Rajasekar S."/>
            <person name="Rhein H.S."/>
            <person name="Rohla C."/>
            <person name="Song M."/>
            <person name="Hilaire R.S."/>
            <person name="Shu S."/>
            <person name="Wells L."/>
            <person name="Wang X."/>
            <person name="Webber J."/>
            <person name="Heerema R.J."/>
            <person name="Klein P."/>
            <person name="Conner P."/>
            <person name="Grauke L."/>
            <person name="Grimwood J."/>
            <person name="Schmutz J."/>
            <person name="Randall J.J."/>
        </authorList>
    </citation>
    <scope>NUCLEOTIDE SEQUENCE</scope>
    <source>
        <tissue evidence="2">Leaf</tissue>
    </source>
</reference>
<evidence type="ECO:0000313" key="3">
    <source>
        <dbReference type="Proteomes" id="UP000811609"/>
    </source>
</evidence>
<keyword evidence="3" id="KW-1185">Reference proteome</keyword>
<accession>A0A8T1Q986</accession>
<sequence length="93" mass="9855">MSSFSCCPPFDSSHTASCGAFKFQADLSSRGLFSSTVISSTPVHVHFEIGVTMGVITCLGHIAADSAHSYCLCCVSFTIIAYPCADNWSMSCD</sequence>